<dbReference type="InterPro" id="IPR000639">
    <property type="entry name" value="Epox_hydrolase-like"/>
</dbReference>
<dbReference type="InterPro" id="IPR029058">
    <property type="entry name" value="AB_hydrolase_fold"/>
</dbReference>
<dbReference type="InterPro" id="IPR050266">
    <property type="entry name" value="AB_hydrolase_sf"/>
</dbReference>
<accession>A0A9X7UV57</accession>
<gene>
    <name evidence="2" type="ORF">GJQ55_03715</name>
</gene>
<dbReference type="EMBL" id="CP046056">
    <property type="protein sequence ID" value="QQD23647.1"/>
    <property type="molecule type" value="Genomic_DNA"/>
</dbReference>
<name>A0A9X7UV57_9GAMM</name>
<dbReference type="GO" id="GO:0047372">
    <property type="term" value="F:monoacylglycerol lipase activity"/>
    <property type="evidence" value="ECO:0007669"/>
    <property type="project" value="TreeGrafter"/>
</dbReference>
<organism evidence="2 3">
    <name type="scientific">Venatoribacter cucullus</name>
    <dbReference type="NCBI Taxonomy" id="2661630"/>
    <lineage>
        <taxon>Bacteria</taxon>
        <taxon>Pseudomonadati</taxon>
        <taxon>Pseudomonadota</taxon>
        <taxon>Gammaproteobacteria</taxon>
        <taxon>Oceanospirillales</taxon>
        <taxon>Oceanospirillaceae</taxon>
        <taxon>Venatoribacter</taxon>
    </lineage>
</organism>
<sequence>MSISLAQWQQQGLYFTVNGEQIFYRCSGNRHKPVLLLIHGFPTASWDWRHLWPALSRDYCLVAADMPGFGFSAKPRSWQYSIVLQADVQQALLRELNIQQFHILAHDYGDTVAQELLARHAEQPIGIQTVTLLNGGLFPETHQPVLVQRLLISPLGFLLAKFFYGKKLRRTFSRICSQPLAEEELQGFWTLMNYQNGRAVLPKLIRYMSERRRYRSRWVGALQHSPVPLCLINGSDDPISGRHMVARYRELVGDTNITELEQVGHYPQLEAPAAVLAAWQNFMAAQQPNEQNL</sequence>
<dbReference type="PRINTS" id="PR00412">
    <property type="entry name" value="EPOXHYDRLASE"/>
</dbReference>
<evidence type="ECO:0000313" key="2">
    <source>
        <dbReference type="EMBL" id="QQD23647.1"/>
    </source>
</evidence>
<dbReference type="KEGG" id="vcw:GJQ55_03715"/>
<dbReference type="AlphaFoldDB" id="A0A9X7UV57"/>
<dbReference type="PANTHER" id="PTHR43798:SF33">
    <property type="entry name" value="HYDROLASE, PUTATIVE (AFU_ORTHOLOGUE AFUA_2G14860)-RELATED"/>
    <property type="match status" value="1"/>
</dbReference>
<evidence type="ECO:0000259" key="1">
    <source>
        <dbReference type="Pfam" id="PF00561"/>
    </source>
</evidence>
<dbReference type="PANTHER" id="PTHR43798">
    <property type="entry name" value="MONOACYLGLYCEROL LIPASE"/>
    <property type="match status" value="1"/>
</dbReference>
<evidence type="ECO:0000313" key="3">
    <source>
        <dbReference type="Proteomes" id="UP000596074"/>
    </source>
</evidence>
<keyword evidence="2" id="KW-0378">Hydrolase</keyword>
<protein>
    <submittedName>
        <fullName evidence="2">Alpha/beta fold hydrolase</fullName>
    </submittedName>
</protein>
<dbReference type="GO" id="GO:0016020">
    <property type="term" value="C:membrane"/>
    <property type="evidence" value="ECO:0007669"/>
    <property type="project" value="TreeGrafter"/>
</dbReference>
<keyword evidence="3" id="KW-1185">Reference proteome</keyword>
<dbReference type="SUPFAM" id="SSF53474">
    <property type="entry name" value="alpha/beta-Hydrolases"/>
    <property type="match status" value="1"/>
</dbReference>
<dbReference type="Gene3D" id="3.40.50.1820">
    <property type="entry name" value="alpha/beta hydrolase"/>
    <property type="match status" value="1"/>
</dbReference>
<proteinExistence type="predicted"/>
<reference evidence="2 3" key="1">
    <citation type="submission" date="2019-11" db="EMBL/GenBank/DDBJ databases">
        <title>Venatorbacter sp. nov. a predator of Campylobacter and other Gram-negative bacteria.</title>
        <authorList>
            <person name="Saeedi A."/>
            <person name="Cummings N.J."/>
            <person name="Connerton I.F."/>
            <person name="Connerton P.L."/>
        </authorList>
    </citation>
    <scope>NUCLEOTIDE SEQUENCE [LARGE SCALE GENOMIC DNA]</scope>
    <source>
        <strain evidence="2">XL5</strain>
    </source>
</reference>
<dbReference type="RefSeq" id="WP_228346179.1">
    <property type="nucleotide sequence ID" value="NZ_CP046056.1"/>
</dbReference>
<dbReference type="Pfam" id="PF00561">
    <property type="entry name" value="Abhydrolase_1"/>
    <property type="match status" value="1"/>
</dbReference>
<dbReference type="InterPro" id="IPR000073">
    <property type="entry name" value="AB_hydrolase_1"/>
</dbReference>
<dbReference type="GO" id="GO:0046464">
    <property type="term" value="P:acylglycerol catabolic process"/>
    <property type="evidence" value="ECO:0007669"/>
    <property type="project" value="TreeGrafter"/>
</dbReference>
<dbReference type="Proteomes" id="UP000596074">
    <property type="component" value="Chromosome"/>
</dbReference>
<feature type="domain" description="AB hydrolase-1" evidence="1">
    <location>
        <begin position="33"/>
        <end position="272"/>
    </location>
</feature>